<feature type="domain" description="Flavinylation-associated cytochrome" evidence="2">
    <location>
        <begin position="75"/>
        <end position="133"/>
    </location>
</feature>
<evidence type="ECO:0000313" key="4">
    <source>
        <dbReference type="Proteomes" id="UP000602647"/>
    </source>
</evidence>
<dbReference type="Pfam" id="PF14358">
    <property type="entry name" value="DUF4405"/>
    <property type="match status" value="1"/>
</dbReference>
<dbReference type="Proteomes" id="UP000602647">
    <property type="component" value="Unassembled WGS sequence"/>
</dbReference>
<dbReference type="RefSeq" id="WP_187302954.1">
    <property type="nucleotide sequence ID" value="NZ_JACRYT010000007.1"/>
</dbReference>
<accession>A0A923NPP7</accession>
<dbReference type="InterPro" id="IPR025517">
    <property type="entry name" value="DUF4405"/>
</dbReference>
<feature type="transmembrane region" description="Helical" evidence="1">
    <location>
        <begin position="196"/>
        <end position="217"/>
    </location>
</feature>
<reference evidence="3" key="1">
    <citation type="submission" date="2020-08" db="EMBL/GenBank/DDBJ databases">
        <title>Genome public.</title>
        <authorList>
            <person name="Liu C."/>
            <person name="Sun Q."/>
        </authorList>
    </citation>
    <scope>NUCLEOTIDE SEQUENCE</scope>
    <source>
        <strain evidence="3">BX12</strain>
    </source>
</reference>
<evidence type="ECO:0000259" key="2">
    <source>
        <dbReference type="Pfam" id="PF14358"/>
    </source>
</evidence>
<keyword evidence="4" id="KW-1185">Reference proteome</keyword>
<sequence>MILTGKTKVKLVVDLVMTVLLLCQMAYMMIGEAAHEWIGTSMFVLFILHHVLNGKWHRNLIKGRYSGLRIAQTVVGVLMLAAMIGLMLSGIMMSRYVFSFLSIEGSISFARTLHMLASYWGFLLMSIHLGLHWSMILGMARKMRGEKKTSRAGIFLLRLAAAAISAYGIFAFVKHDLASYLFLKTEFVFFDMSQPLLLFLSEYAAMMGLFVCLAYYGEKLLRRLGQRK</sequence>
<dbReference type="EMBL" id="JACRYT010000007">
    <property type="protein sequence ID" value="MBC6679853.1"/>
    <property type="molecule type" value="Genomic_DNA"/>
</dbReference>
<keyword evidence="1" id="KW-0812">Transmembrane</keyword>
<feature type="transmembrane region" description="Helical" evidence="1">
    <location>
        <begin position="12"/>
        <end position="30"/>
    </location>
</feature>
<name>A0A923NPP7_9FIRM</name>
<dbReference type="AlphaFoldDB" id="A0A923NPP7"/>
<feature type="transmembrane region" description="Helical" evidence="1">
    <location>
        <begin position="73"/>
        <end position="98"/>
    </location>
</feature>
<feature type="transmembrane region" description="Helical" evidence="1">
    <location>
        <begin position="118"/>
        <end position="140"/>
    </location>
</feature>
<gene>
    <name evidence="3" type="ORF">H9L42_08430</name>
</gene>
<feature type="transmembrane region" description="Helical" evidence="1">
    <location>
        <begin position="36"/>
        <end position="52"/>
    </location>
</feature>
<proteinExistence type="predicted"/>
<feature type="transmembrane region" description="Helical" evidence="1">
    <location>
        <begin position="152"/>
        <end position="173"/>
    </location>
</feature>
<comment type="caution">
    <text evidence="3">The sequence shown here is derived from an EMBL/GenBank/DDBJ whole genome shotgun (WGS) entry which is preliminary data.</text>
</comment>
<protein>
    <submittedName>
        <fullName evidence="3">DUF4405 domain-containing protein</fullName>
    </submittedName>
</protein>
<keyword evidence="1" id="KW-1133">Transmembrane helix</keyword>
<evidence type="ECO:0000313" key="3">
    <source>
        <dbReference type="EMBL" id="MBC6679853.1"/>
    </source>
</evidence>
<evidence type="ECO:0000256" key="1">
    <source>
        <dbReference type="SAM" id="Phobius"/>
    </source>
</evidence>
<keyword evidence="1" id="KW-0472">Membrane</keyword>
<organism evidence="3 4">
    <name type="scientific">Zhenpiania hominis</name>
    <dbReference type="NCBI Taxonomy" id="2763644"/>
    <lineage>
        <taxon>Bacteria</taxon>
        <taxon>Bacillati</taxon>
        <taxon>Bacillota</taxon>
        <taxon>Clostridia</taxon>
        <taxon>Peptostreptococcales</taxon>
        <taxon>Anaerovoracaceae</taxon>
        <taxon>Zhenpiania</taxon>
    </lineage>
</organism>